<dbReference type="Pfam" id="PF13445">
    <property type="entry name" value="zf-RING_UBOX"/>
    <property type="match status" value="1"/>
</dbReference>
<feature type="coiled-coil region" evidence="7">
    <location>
        <begin position="186"/>
        <end position="213"/>
    </location>
</feature>
<dbReference type="InterPro" id="IPR001841">
    <property type="entry name" value="Znf_RING"/>
</dbReference>
<dbReference type="SMART" id="SM00589">
    <property type="entry name" value="PRY"/>
    <property type="match status" value="1"/>
</dbReference>
<dbReference type="Proteomes" id="UP000261660">
    <property type="component" value="Unplaced"/>
</dbReference>
<dbReference type="InterPro" id="IPR051051">
    <property type="entry name" value="E3_ubiq-ligase_TRIM/RNF"/>
</dbReference>
<dbReference type="GeneID" id="109997339"/>
<dbReference type="SMART" id="SM00449">
    <property type="entry name" value="SPRY"/>
    <property type="match status" value="1"/>
</dbReference>
<dbReference type="Pfam" id="PF13765">
    <property type="entry name" value="PRY"/>
    <property type="match status" value="1"/>
</dbReference>
<dbReference type="InterPro" id="IPR043136">
    <property type="entry name" value="B30.2/SPRY_sf"/>
</dbReference>
<feature type="domain" description="RING-type" evidence="8">
    <location>
        <begin position="15"/>
        <end position="56"/>
    </location>
</feature>
<dbReference type="Pfam" id="PF25600">
    <property type="entry name" value="TRIM_CC"/>
    <property type="match status" value="1"/>
</dbReference>
<dbReference type="FunFam" id="2.60.120.920:FF:000004">
    <property type="entry name" value="Butyrophilin subfamily 1 member A1"/>
    <property type="match status" value="1"/>
</dbReference>
<organism evidence="11 12">
    <name type="scientific">Labrus bergylta</name>
    <name type="common">ballan wrasse</name>
    <dbReference type="NCBI Taxonomy" id="56723"/>
    <lineage>
        <taxon>Eukaryota</taxon>
        <taxon>Metazoa</taxon>
        <taxon>Chordata</taxon>
        <taxon>Craniata</taxon>
        <taxon>Vertebrata</taxon>
        <taxon>Euteleostomi</taxon>
        <taxon>Actinopterygii</taxon>
        <taxon>Neopterygii</taxon>
        <taxon>Teleostei</taxon>
        <taxon>Neoteleostei</taxon>
        <taxon>Acanthomorphata</taxon>
        <taxon>Eupercaria</taxon>
        <taxon>Labriformes</taxon>
        <taxon>Labridae</taxon>
        <taxon>Labrus</taxon>
    </lineage>
</organism>
<dbReference type="InterPro" id="IPR013083">
    <property type="entry name" value="Znf_RING/FYVE/PHD"/>
</dbReference>
<dbReference type="SMART" id="SM00184">
    <property type="entry name" value="RING"/>
    <property type="match status" value="1"/>
</dbReference>
<accession>A0A3Q3GZY9</accession>
<dbReference type="Gene3D" id="4.10.830.40">
    <property type="match status" value="1"/>
</dbReference>
<keyword evidence="2" id="KW-0479">Metal-binding</keyword>
<keyword evidence="12" id="KW-1185">Reference proteome</keyword>
<evidence type="ECO:0000256" key="1">
    <source>
        <dbReference type="ARBA" id="ARBA00022588"/>
    </source>
</evidence>
<dbReference type="Ensembl" id="ENSLBET00000038006.1">
    <property type="protein sequence ID" value="ENSLBEP00000036478.1"/>
    <property type="gene ID" value="ENSLBEG00000027301.1"/>
</dbReference>
<keyword evidence="5" id="KW-0391">Immunity</keyword>
<dbReference type="InterPro" id="IPR003877">
    <property type="entry name" value="SPRY_dom"/>
</dbReference>
<dbReference type="Gene3D" id="3.30.40.10">
    <property type="entry name" value="Zinc/RING finger domain, C3HC4 (zinc finger)"/>
    <property type="match status" value="1"/>
</dbReference>
<name>A0A3Q3GZY9_9LABR</name>
<dbReference type="AlphaFoldDB" id="A0A3Q3GZY9"/>
<keyword evidence="4" id="KW-0862">Zinc</keyword>
<dbReference type="InParanoid" id="A0A3Q3GZY9"/>
<dbReference type="SMART" id="SM00336">
    <property type="entry name" value="BBOX"/>
    <property type="match status" value="1"/>
</dbReference>
<reference evidence="11" key="1">
    <citation type="submission" date="2025-08" db="UniProtKB">
        <authorList>
            <consortium name="Ensembl"/>
        </authorList>
    </citation>
    <scope>IDENTIFICATION</scope>
</reference>
<feature type="domain" description="B box-type" evidence="9">
    <location>
        <begin position="149"/>
        <end position="189"/>
    </location>
</feature>
<evidence type="ECO:0000256" key="6">
    <source>
        <dbReference type="PROSITE-ProRule" id="PRU00024"/>
    </source>
</evidence>
<dbReference type="GO" id="GO:0005737">
    <property type="term" value="C:cytoplasm"/>
    <property type="evidence" value="ECO:0007669"/>
    <property type="project" value="UniProtKB-ARBA"/>
</dbReference>
<dbReference type="SUPFAM" id="SSF49899">
    <property type="entry name" value="Concanavalin A-like lectins/glucanases"/>
    <property type="match status" value="1"/>
</dbReference>
<feature type="domain" description="B30.2/SPRY" evidence="10">
    <location>
        <begin position="349"/>
        <end position="544"/>
    </location>
</feature>
<dbReference type="PROSITE" id="PS00518">
    <property type="entry name" value="ZF_RING_1"/>
    <property type="match status" value="1"/>
</dbReference>
<keyword evidence="3 6" id="KW-0863">Zinc-finger</keyword>
<dbReference type="GO" id="GO:0008270">
    <property type="term" value="F:zinc ion binding"/>
    <property type="evidence" value="ECO:0007669"/>
    <property type="project" value="UniProtKB-KW"/>
</dbReference>
<evidence type="ECO:0000256" key="5">
    <source>
        <dbReference type="ARBA" id="ARBA00022859"/>
    </source>
</evidence>
<evidence type="ECO:0000313" key="11">
    <source>
        <dbReference type="Ensembl" id="ENSLBEP00000036478.1"/>
    </source>
</evidence>
<dbReference type="InterPro" id="IPR003879">
    <property type="entry name" value="Butyrophylin_SPRY"/>
</dbReference>
<dbReference type="Gene3D" id="2.60.120.920">
    <property type="match status" value="1"/>
</dbReference>
<dbReference type="PROSITE" id="PS50188">
    <property type="entry name" value="B302_SPRY"/>
    <property type="match status" value="1"/>
</dbReference>
<dbReference type="CDD" id="cd19769">
    <property type="entry name" value="Bbox2_TRIM16-like"/>
    <property type="match status" value="1"/>
</dbReference>
<dbReference type="RefSeq" id="XP_020507431.1">
    <property type="nucleotide sequence ID" value="XM_020651775.3"/>
</dbReference>
<dbReference type="CDD" id="cd13733">
    <property type="entry name" value="SPRY_PRY_C-I_1"/>
    <property type="match status" value="1"/>
</dbReference>
<dbReference type="STRING" id="56723.ENSLBEP00000036478"/>
<evidence type="ECO:0000259" key="10">
    <source>
        <dbReference type="PROSITE" id="PS50188"/>
    </source>
</evidence>
<dbReference type="GO" id="GO:0045087">
    <property type="term" value="P:innate immune response"/>
    <property type="evidence" value="ECO:0007669"/>
    <property type="project" value="UniProtKB-KW"/>
</dbReference>
<sequence length="555" mass="62629">MSATGCVLFEEQFLCCICLDVFNDPVTIPCGHNFCKMCITQNWTVNNAQYRCPMCKKEFKTRPELSVNTFISEMAAEFKQSAGKKNQRELVIKAARPGEVSCDICTGTKLKAMKSCLTCLASYCGIHIDSHMATDSLKRHLLTDPVGNMEARMCPKHKKTLELFCTTDQICVCAHCTCSEHVGHKMSSLKDEFEAKKAKLEQVDADIQQMMQERKQKIGQMKLLKTHSKNDAEREIADGVRIFTLLMQTTEKSLNDLIETIEERQKTMERETDGFIQKLEQEISVLMKRTAETRKLTSSQDHLLLLQTYRSMTSDPSTKNSTEISVCPPDYQGTVVKAVAELEEILSREKQQLLHEASLKRAQQYPVDVVLDPHSANLWLVLSDDNKQVRYDEVRRELPDNPHRFSHYANVVAQQSFSSGRFYYEVLVTRKTNWTLGLVKESANRKGIIPLSPGHGYWSMGLRNGNQYLILSSPVVSLSLDSQPQRVGVFVSYEEGLVSFYDVDSAVCLYSFTGCSFTETLRPFFSPGLSYGGANSAPLIILPLRITDSSVSFSL</sequence>
<dbReference type="InterPro" id="IPR001870">
    <property type="entry name" value="B30.2/SPRY"/>
</dbReference>
<dbReference type="Gene3D" id="3.30.160.60">
    <property type="entry name" value="Classic Zinc Finger"/>
    <property type="match status" value="1"/>
</dbReference>
<reference evidence="11" key="2">
    <citation type="submission" date="2025-09" db="UniProtKB">
        <authorList>
            <consortium name="Ensembl"/>
        </authorList>
    </citation>
    <scope>IDENTIFICATION</scope>
</reference>
<dbReference type="PROSITE" id="PS50119">
    <property type="entry name" value="ZF_BBOX"/>
    <property type="match status" value="1"/>
</dbReference>
<dbReference type="PRINTS" id="PR01407">
    <property type="entry name" value="BUTYPHLNCDUF"/>
</dbReference>
<dbReference type="InterPro" id="IPR027370">
    <property type="entry name" value="Znf-RING_euk"/>
</dbReference>
<dbReference type="Pfam" id="PF00622">
    <property type="entry name" value="SPRY"/>
    <property type="match status" value="1"/>
</dbReference>
<dbReference type="SUPFAM" id="SSF57845">
    <property type="entry name" value="B-box zinc-binding domain"/>
    <property type="match status" value="1"/>
</dbReference>
<dbReference type="SUPFAM" id="SSF57850">
    <property type="entry name" value="RING/U-box"/>
    <property type="match status" value="1"/>
</dbReference>
<feature type="coiled-coil region" evidence="7">
    <location>
        <begin position="251"/>
        <end position="296"/>
    </location>
</feature>
<evidence type="ECO:0000256" key="4">
    <source>
        <dbReference type="ARBA" id="ARBA00022833"/>
    </source>
</evidence>
<evidence type="ECO:0000259" key="8">
    <source>
        <dbReference type="PROSITE" id="PS50089"/>
    </source>
</evidence>
<dbReference type="PROSITE" id="PS50089">
    <property type="entry name" value="ZF_RING_2"/>
    <property type="match status" value="1"/>
</dbReference>
<dbReference type="OrthoDB" id="6270329at2759"/>
<protein>
    <submittedName>
        <fullName evidence="11">E3 ubiquitin-protein ligase TRIM21-like</fullName>
    </submittedName>
</protein>
<dbReference type="InterPro" id="IPR013320">
    <property type="entry name" value="ConA-like_dom_sf"/>
</dbReference>
<dbReference type="InterPro" id="IPR006574">
    <property type="entry name" value="PRY"/>
</dbReference>
<dbReference type="GeneTree" id="ENSGT01040000240400"/>
<dbReference type="PANTHER" id="PTHR25465:SF32">
    <property type="entry name" value="BLOODTHIRSTY-RELATED GENE FAMILY, MEMBER 16 ISOFORM X1-RELATED"/>
    <property type="match status" value="1"/>
</dbReference>
<proteinExistence type="predicted"/>
<evidence type="ECO:0000313" key="12">
    <source>
        <dbReference type="Proteomes" id="UP000261660"/>
    </source>
</evidence>
<evidence type="ECO:0000259" key="9">
    <source>
        <dbReference type="PROSITE" id="PS50119"/>
    </source>
</evidence>
<dbReference type="PANTHER" id="PTHR25465">
    <property type="entry name" value="B-BOX DOMAIN CONTAINING"/>
    <property type="match status" value="1"/>
</dbReference>
<dbReference type="InterPro" id="IPR058030">
    <property type="entry name" value="TRIM8/14/16/25/29/45/65_CC"/>
</dbReference>
<evidence type="ECO:0000256" key="7">
    <source>
        <dbReference type="SAM" id="Coils"/>
    </source>
</evidence>
<keyword evidence="7" id="KW-0175">Coiled coil</keyword>
<dbReference type="InterPro" id="IPR017907">
    <property type="entry name" value="Znf_RING_CS"/>
</dbReference>
<keyword evidence="1" id="KW-0399">Innate immunity</keyword>
<dbReference type="InterPro" id="IPR000315">
    <property type="entry name" value="Znf_B-box"/>
</dbReference>
<evidence type="ECO:0000256" key="2">
    <source>
        <dbReference type="ARBA" id="ARBA00022723"/>
    </source>
</evidence>
<dbReference type="Pfam" id="PF00643">
    <property type="entry name" value="zf-B_box"/>
    <property type="match status" value="1"/>
</dbReference>
<evidence type="ECO:0000256" key="3">
    <source>
        <dbReference type="ARBA" id="ARBA00022771"/>
    </source>
</evidence>